<keyword evidence="9" id="KW-1185">Reference proteome</keyword>
<feature type="transmembrane region" description="Helical" evidence="6">
    <location>
        <begin position="54"/>
        <end position="76"/>
    </location>
</feature>
<evidence type="ECO:0000256" key="4">
    <source>
        <dbReference type="ARBA" id="ARBA00022989"/>
    </source>
</evidence>
<dbReference type="Proteomes" id="UP000188184">
    <property type="component" value="Chromosome"/>
</dbReference>
<dbReference type="RefSeq" id="WP_077589267.1">
    <property type="nucleotide sequence ID" value="NZ_CP019640.1"/>
</dbReference>
<evidence type="ECO:0000256" key="2">
    <source>
        <dbReference type="ARBA" id="ARBA00022475"/>
    </source>
</evidence>
<dbReference type="KEGG" id="pmar:B0X71_10005"/>
<sequence>MNSRFFSSLAVRNIQSNKQLYVPYILASIAIVAMFHLMASLLTNEFVQERNASLTMMFEFGAIVIATFAVIFILYTNSFLIKRRKKEIGLYGILGLEKRHVAKILFFESLYTGLASLAAGVLTGLVFGRLFFLLLNYMMNLPVSFDYSTSWLTVLLTAGLFVFIFLLALLYNISQFTFAKPVKLLKGSTEGEREPKGSIMLFGLALIFLGAGYGISIGIDNPLNALTYFFVAVLAVIAGTYFLFIAGSIFILKTLKKNKRFYYRPGPFISVSGMLYWMKQNAAGLANICILSAMVIITVSTTITIFAGTEEILENQLPYENNWTIYGGDLTQEELTESFAGLQDRFRETANEMSLEVTESEAYRFQTFAGKITDGQFEARADVSADDLPLFLQVIPVEDYNRLIGASAELAADEALFYHSDEADVREELTIGGMSYQLSPADPASVSEDGQDITETAMLVVPDLTHIEAIADAYYADFTNEVKAGIDAQISWNTTGTEEEKKAYAAAVQSFVADAPTSSYRSRIAVTKEWYSMNGGFLFLGVFLGLLFTIGTVPITYFKQVSEGYDDRGKYQIMKKVGLDRDMIRDSTRSQLLWMFLLPIAVAVIHVLFAYPIVQKMLMLFGITSNTTWLLSFSGVVMAFALVYYIIYRFTSRVYVSIVR</sequence>
<name>A0A1Q2KYS5_9BACL</name>
<evidence type="ECO:0000313" key="8">
    <source>
        <dbReference type="EMBL" id="AQQ53375.1"/>
    </source>
</evidence>
<keyword evidence="3 6" id="KW-0812">Transmembrane</keyword>
<comment type="subcellular location">
    <subcellularLocation>
        <location evidence="1 6">Cell membrane</location>
        <topology evidence="1 6">Multi-pass membrane protein</topology>
    </subcellularLocation>
</comment>
<keyword evidence="6" id="KW-0813">Transport</keyword>
<dbReference type="OrthoDB" id="1705903at2"/>
<dbReference type="PIRSF" id="PIRSF018968">
    <property type="entry name" value="ABC_permease_BceB"/>
    <property type="match status" value="1"/>
</dbReference>
<evidence type="ECO:0000313" key="9">
    <source>
        <dbReference type="Proteomes" id="UP000188184"/>
    </source>
</evidence>
<feature type="transmembrane region" description="Helical" evidence="6">
    <location>
        <begin position="537"/>
        <end position="558"/>
    </location>
</feature>
<organism evidence="8 9">
    <name type="scientific">Planococcus lenghuensis</name>
    <dbReference type="NCBI Taxonomy" id="2213202"/>
    <lineage>
        <taxon>Bacteria</taxon>
        <taxon>Bacillati</taxon>
        <taxon>Bacillota</taxon>
        <taxon>Bacilli</taxon>
        <taxon>Bacillales</taxon>
        <taxon>Caryophanaceae</taxon>
        <taxon>Planococcus</taxon>
    </lineage>
</organism>
<dbReference type="GO" id="GO:0055085">
    <property type="term" value="P:transmembrane transport"/>
    <property type="evidence" value="ECO:0007669"/>
    <property type="project" value="UniProtKB-UniRule"/>
</dbReference>
<dbReference type="PANTHER" id="PTHR46795:SF3">
    <property type="entry name" value="ABC TRANSPORTER PERMEASE"/>
    <property type="match status" value="1"/>
</dbReference>
<reference evidence="8 9" key="1">
    <citation type="submission" date="2017-02" db="EMBL/GenBank/DDBJ databases">
        <title>The complete genomic sequence of a novel cold adapted crude oil-degrading bacterium Planococcus qaidamina Y42.</title>
        <authorList>
            <person name="Yang R."/>
        </authorList>
    </citation>
    <scope>NUCLEOTIDE SEQUENCE [LARGE SCALE GENOMIC DNA]</scope>
    <source>
        <strain evidence="8 9">Y42</strain>
    </source>
</reference>
<feature type="transmembrane region" description="Helical" evidence="6">
    <location>
        <begin position="199"/>
        <end position="219"/>
    </location>
</feature>
<feature type="transmembrane region" description="Helical" evidence="6">
    <location>
        <begin position="626"/>
        <end position="647"/>
    </location>
</feature>
<dbReference type="InterPro" id="IPR052536">
    <property type="entry name" value="ABC-4_Integral_Memb_Prot"/>
</dbReference>
<evidence type="ECO:0000256" key="5">
    <source>
        <dbReference type="ARBA" id="ARBA00023136"/>
    </source>
</evidence>
<dbReference type="AlphaFoldDB" id="A0A1Q2KYS5"/>
<dbReference type="InterPro" id="IPR003838">
    <property type="entry name" value="ABC3_permease_C"/>
</dbReference>
<evidence type="ECO:0000256" key="1">
    <source>
        <dbReference type="ARBA" id="ARBA00004651"/>
    </source>
</evidence>
<accession>A0A1Q2KYS5</accession>
<keyword evidence="5 6" id="KW-0472">Membrane</keyword>
<feature type="transmembrane region" description="Helical" evidence="6">
    <location>
        <begin position="225"/>
        <end position="252"/>
    </location>
</feature>
<keyword evidence="4 6" id="KW-1133">Transmembrane helix</keyword>
<evidence type="ECO:0000259" key="7">
    <source>
        <dbReference type="Pfam" id="PF02687"/>
    </source>
</evidence>
<feature type="domain" description="ABC3 transporter permease C-terminal" evidence="7">
    <location>
        <begin position="61"/>
        <end position="177"/>
    </location>
</feature>
<feature type="transmembrane region" description="Helical" evidence="6">
    <location>
        <begin position="152"/>
        <end position="178"/>
    </location>
</feature>
<dbReference type="GO" id="GO:0005886">
    <property type="term" value="C:plasma membrane"/>
    <property type="evidence" value="ECO:0007669"/>
    <property type="project" value="UniProtKB-SubCell"/>
</dbReference>
<feature type="transmembrane region" description="Helical" evidence="6">
    <location>
        <begin position="109"/>
        <end position="132"/>
    </location>
</feature>
<gene>
    <name evidence="8" type="ORF">B0X71_10005</name>
</gene>
<dbReference type="PANTHER" id="PTHR46795">
    <property type="entry name" value="ABC TRANSPORTER PERMEASE-RELATED-RELATED"/>
    <property type="match status" value="1"/>
</dbReference>
<dbReference type="InterPro" id="IPR027022">
    <property type="entry name" value="ABC_permease_BceB-typ"/>
</dbReference>
<evidence type="ECO:0000256" key="3">
    <source>
        <dbReference type="ARBA" id="ARBA00022692"/>
    </source>
</evidence>
<dbReference type="Pfam" id="PF02687">
    <property type="entry name" value="FtsX"/>
    <property type="match status" value="1"/>
</dbReference>
<dbReference type="EMBL" id="CP019640">
    <property type="protein sequence ID" value="AQQ53375.1"/>
    <property type="molecule type" value="Genomic_DNA"/>
</dbReference>
<feature type="transmembrane region" description="Helical" evidence="6">
    <location>
        <begin position="21"/>
        <end position="42"/>
    </location>
</feature>
<keyword evidence="2 6" id="KW-1003">Cell membrane</keyword>
<feature type="transmembrane region" description="Helical" evidence="6">
    <location>
        <begin position="592"/>
        <end position="614"/>
    </location>
</feature>
<comment type="similarity">
    <text evidence="6">Belongs to the ABC-4 integral membrane protein family.</text>
</comment>
<feature type="transmembrane region" description="Helical" evidence="6">
    <location>
        <begin position="284"/>
        <end position="307"/>
    </location>
</feature>
<evidence type="ECO:0000256" key="6">
    <source>
        <dbReference type="PIRNR" id="PIRNR018968"/>
    </source>
</evidence>
<protein>
    <recommendedName>
        <fullName evidence="7">ABC3 transporter permease C-terminal domain-containing protein</fullName>
    </recommendedName>
</protein>
<proteinExistence type="inferred from homology"/>